<dbReference type="GO" id="GO:0005391">
    <property type="term" value="F:P-type sodium:potassium-exchanging transporter activity"/>
    <property type="evidence" value="ECO:0007669"/>
    <property type="project" value="TreeGrafter"/>
</dbReference>
<sequence>MSDVPTLRINGVEIRDIPDAPVDSTTGSGLSRVSEAALSRLSATGTLPKAEMNALKSDLLGSRKSAADAELVTATTEVRQIMTKVRARKTIELTRMTQEAERRMSLHIEGEVKPKVLPLPDIEEEEAVAELLEVMAHHKSVDQMVEEHDTNLAVGLTSKERAARLERHGLNRLTPPEEESKIIQFLKCLVGIFSLLLWAGAFLAIGAYVIPIMTNSDVEPDVNNLYVGLVLVFVVVLTGIVTYVQEAKSSAIMKSFESMVPSKCTILVDGQVTEVDVITVVPGDVCVLSAGDKAPADLRLVECSNLTVDQSAFDGESVPVSRNTAISGADDFLSARNIALYPCPVMTGSGKGIAFSTGDHSAVAQIAQATQGEERDTPIQREIEHFVKIISVFAITLGVVFFTISLFDSSTVFLESVLFAIGIIVANVPEGLLTTVTVSMSLAAKRCAQHLTPYQLNTAKRERKQSKSSTYGRNVRVSYIKKTPTQAQLNSLFGVYGTLESVRITPTEGTHPTGSALLCYADRAQAQAAIQVVPSLNPALSLVVELNQS</sequence>
<dbReference type="SMART" id="SM00831">
    <property type="entry name" value="Cation_ATPase_N"/>
    <property type="match status" value="1"/>
</dbReference>
<dbReference type="PANTHER" id="PTHR43294:SF21">
    <property type="entry name" value="CATION TRANSPORTING ATPASE"/>
    <property type="match status" value="1"/>
</dbReference>
<dbReference type="InterPro" id="IPR035979">
    <property type="entry name" value="RBD_domain_sf"/>
</dbReference>
<dbReference type="SUPFAM" id="SSF81665">
    <property type="entry name" value="Calcium ATPase, transmembrane domain M"/>
    <property type="match status" value="1"/>
</dbReference>
<dbReference type="InterPro" id="IPR004014">
    <property type="entry name" value="ATPase_P-typ_cation-transptr_N"/>
</dbReference>
<dbReference type="InterPro" id="IPR012677">
    <property type="entry name" value="Nucleotide-bd_a/b_plait_sf"/>
</dbReference>
<feature type="domain" description="RRM" evidence="5">
    <location>
        <begin position="473"/>
        <end position="549"/>
    </location>
</feature>
<feature type="transmembrane region" description="Helical" evidence="4">
    <location>
        <begin position="413"/>
        <end position="436"/>
    </location>
</feature>
<dbReference type="Proteomes" id="UP000265618">
    <property type="component" value="Unassembled WGS sequence"/>
</dbReference>
<dbReference type="SUPFAM" id="SSF81653">
    <property type="entry name" value="Calcium ATPase, transduction domain A"/>
    <property type="match status" value="1"/>
</dbReference>
<dbReference type="AlphaFoldDB" id="A0A9K3CTK2"/>
<keyword evidence="7" id="KW-1185">Reference proteome</keyword>
<dbReference type="PRINTS" id="PR00121">
    <property type="entry name" value="NAKATPASE"/>
</dbReference>
<dbReference type="Gene3D" id="1.20.1110.10">
    <property type="entry name" value="Calcium-transporting ATPase, transmembrane domain"/>
    <property type="match status" value="1"/>
</dbReference>
<keyword evidence="2" id="KW-1003">Cell membrane</keyword>
<evidence type="ECO:0000313" key="6">
    <source>
        <dbReference type="EMBL" id="GIQ82966.1"/>
    </source>
</evidence>
<keyword evidence="4" id="KW-0812">Transmembrane</keyword>
<name>A0A9K3CTK2_9EUKA</name>
<dbReference type="GO" id="GO:0036376">
    <property type="term" value="P:sodium ion export across plasma membrane"/>
    <property type="evidence" value="ECO:0007669"/>
    <property type="project" value="TreeGrafter"/>
</dbReference>
<evidence type="ECO:0000313" key="7">
    <source>
        <dbReference type="Proteomes" id="UP000265618"/>
    </source>
</evidence>
<evidence type="ECO:0000256" key="1">
    <source>
        <dbReference type="ARBA" id="ARBA00004651"/>
    </source>
</evidence>
<dbReference type="GO" id="GO:1902600">
    <property type="term" value="P:proton transmembrane transport"/>
    <property type="evidence" value="ECO:0007669"/>
    <property type="project" value="TreeGrafter"/>
</dbReference>
<comment type="caution">
    <text evidence="6">The sequence shown here is derived from an EMBL/GenBank/DDBJ whole genome shotgun (WGS) entry which is preliminary data.</text>
</comment>
<proteinExistence type="predicted"/>
<dbReference type="Pfam" id="PF00076">
    <property type="entry name" value="RRM_1"/>
    <property type="match status" value="1"/>
</dbReference>
<dbReference type="PANTHER" id="PTHR43294">
    <property type="entry name" value="SODIUM/POTASSIUM-TRANSPORTING ATPASE SUBUNIT ALPHA"/>
    <property type="match status" value="1"/>
</dbReference>
<evidence type="ECO:0000256" key="2">
    <source>
        <dbReference type="ARBA" id="ARBA00022475"/>
    </source>
</evidence>
<dbReference type="GO" id="GO:1990573">
    <property type="term" value="P:potassium ion import across plasma membrane"/>
    <property type="evidence" value="ECO:0007669"/>
    <property type="project" value="TreeGrafter"/>
</dbReference>
<keyword evidence="4" id="KW-0472">Membrane</keyword>
<dbReference type="InterPro" id="IPR050510">
    <property type="entry name" value="Cation_transp_ATPase_P-type"/>
</dbReference>
<dbReference type="InterPro" id="IPR000504">
    <property type="entry name" value="RRM_dom"/>
</dbReference>
<gene>
    <name evidence="6" type="ORF">KIPB_004201</name>
</gene>
<comment type="subcellular location">
    <subcellularLocation>
        <location evidence="1">Cell membrane</location>
        <topology evidence="1">Multi-pass membrane protein</topology>
    </subcellularLocation>
</comment>
<dbReference type="GO" id="GO:0003723">
    <property type="term" value="F:RNA binding"/>
    <property type="evidence" value="ECO:0007669"/>
    <property type="project" value="UniProtKB-UniRule"/>
</dbReference>
<dbReference type="InterPro" id="IPR059000">
    <property type="entry name" value="ATPase_P-type_domA"/>
</dbReference>
<dbReference type="OrthoDB" id="3352408at2759"/>
<dbReference type="GO" id="GO:0030007">
    <property type="term" value="P:intracellular potassium ion homeostasis"/>
    <property type="evidence" value="ECO:0007669"/>
    <property type="project" value="TreeGrafter"/>
</dbReference>
<dbReference type="Gene3D" id="2.70.150.10">
    <property type="entry name" value="Calcium-transporting ATPase, cytoplasmic transduction domain A"/>
    <property type="match status" value="1"/>
</dbReference>
<dbReference type="Pfam" id="PF00122">
    <property type="entry name" value="E1-E2_ATPase"/>
    <property type="match status" value="1"/>
</dbReference>
<evidence type="ECO:0000256" key="3">
    <source>
        <dbReference type="PROSITE-ProRule" id="PRU00176"/>
    </source>
</evidence>
<dbReference type="GO" id="GO:0006883">
    <property type="term" value="P:intracellular sodium ion homeostasis"/>
    <property type="evidence" value="ECO:0007669"/>
    <property type="project" value="TreeGrafter"/>
</dbReference>
<dbReference type="Pfam" id="PF00690">
    <property type="entry name" value="Cation_ATPase_N"/>
    <property type="match status" value="1"/>
</dbReference>
<evidence type="ECO:0000259" key="5">
    <source>
        <dbReference type="PROSITE" id="PS50102"/>
    </source>
</evidence>
<accession>A0A9K3CTK2</accession>
<dbReference type="EMBL" id="BDIP01000877">
    <property type="protein sequence ID" value="GIQ82966.1"/>
    <property type="molecule type" value="Genomic_DNA"/>
</dbReference>
<keyword evidence="4" id="KW-1133">Transmembrane helix</keyword>
<feature type="transmembrane region" description="Helical" evidence="4">
    <location>
        <begin position="188"/>
        <end position="213"/>
    </location>
</feature>
<reference evidence="6 7" key="1">
    <citation type="journal article" date="2018" name="PLoS ONE">
        <title>The draft genome of Kipferlia bialata reveals reductive genome evolution in fornicate parasites.</title>
        <authorList>
            <person name="Tanifuji G."/>
            <person name="Takabayashi S."/>
            <person name="Kume K."/>
            <person name="Takagi M."/>
            <person name="Nakayama T."/>
            <person name="Kamikawa R."/>
            <person name="Inagaki Y."/>
            <person name="Hashimoto T."/>
        </authorList>
    </citation>
    <scope>NUCLEOTIDE SEQUENCE [LARGE SCALE GENOMIC DNA]</scope>
    <source>
        <strain evidence="6">NY0173</strain>
    </source>
</reference>
<dbReference type="InterPro" id="IPR008250">
    <property type="entry name" value="ATPase_P-typ_transduc_dom_A_sf"/>
</dbReference>
<evidence type="ECO:0000256" key="4">
    <source>
        <dbReference type="SAM" id="Phobius"/>
    </source>
</evidence>
<organism evidence="6 7">
    <name type="scientific">Kipferlia bialata</name>
    <dbReference type="NCBI Taxonomy" id="797122"/>
    <lineage>
        <taxon>Eukaryota</taxon>
        <taxon>Metamonada</taxon>
        <taxon>Carpediemonas-like organisms</taxon>
        <taxon>Kipferlia</taxon>
    </lineage>
</organism>
<dbReference type="SUPFAM" id="SSF54928">
    <property type="entry name" value="RNA-binding domain, RBD"/>
    <property type="match status" value="1"/>
</dbReference>
<dbReference type="PROSITE" id="PS50102">
    <property type="entry name" value="RRM"/>
    <property type="match status" value="1"/>
</dbReference>
<feature type="transmembrane region" description="Helical" evidence="4">
    <location>
        <begin position="225"/>
        <end position="244"/>
    </location>
</feature>
<dbReference type="GO" id="GO:0005886">
    <property type="term" value="C:plasma membrane"/>
    <property type="evidence" value="ECO:0007669"/>
    <property type="project" value="UniProtKB-SubCell"/>
</dbReference>
<keyword evidence="3" id="KW-0694">RNA-binding</keyword>
<dbReference type="InterPro" id="IPR023298">
    <property type="entry name" value="ATPase_P-typ_TM_dom_sf"/>
</dbReference>
<protein>
    <recommendedName>
        <fullName evidence="5">RRM domain-containing protein</fullName>
    </recommendedName>
</protein>
<dbReference type="Gene3D" id="3.30.70.330">
    <property type="match status" value="1"/>
</dbReference>
<dbReference type="CDD" id="cd00590">
    <property type="entry name" value="RRM_SF"/>
    <property type="match status" value="1"/>
</dbReference>
<feature type="transmembrane region" description="Helical" evidence="4">
    <location>
        <begin position="385"/>
        <end position="407"/>
    </location>
</feature>